<protein>
    <recommendedName>
        <fullName evidence="4">Lipoprotein</fullName>
    </recommendedName>
</protein>
<reference evidence="2 3" key="1">
    <citation type="submission" date="2022-03" db="EMBL/GenBank/DDBJ databases">
        <title>Chryseobacterium sp. isolated from particulate matters in swine house.</title>
        <authorList>
            <person name="Won M."/>
            <person name="Kim S.-J."/>
            <person name="Kwon S.-W."/>
        </authorList>
    </citation>
    <scope>NUCLEOTIDE SEQUENCE [LARGE SCALE GENOMIC DNA]</scope>
    <source>
        <strain evidence="2 3">SC2-2</strain>
    </source>
</reference>
<feature type="compositionally biased region" description="Polar residues" evidence="1">
    <location>
        <begin position="23"/>
        <end position="33"/>
    </location>
</feature>
<accession>A0ABY4BPR2</accession>
<evidence type="ECO:0008006" key="4">
    <source>
        <dbReference type="Google" id="ProtNLM"/>
    </source>
</evidence>
<dbReference type="RefSeq" id="WP_243547586.1">
    <property type="nucleotide sequence ID" value="NZ_CP094532.1"/>
</dbReference>
<dbReference type="EMBL" id="CP094532">
    <property type="protein sequence ID" value="UOE39781.1"/>
    <property type="molecule type" value="Genomic_DNA"/>
</dbReference>
<evidence type="ECO:0000313" key="2">
    <source>
        <dbReference type="EMBL" id="UOE39781.1"/>
    </source>
</evidence>
<gene>
    <name evidence="2" type="ORF">MTP09_07550</name>
</gene>
<proteinExistence type="predicted"/>
<evidence type="ECO:0000256" key="1">
    <source>
        <dbReference type="SAM" id="MobiDB-lite"/>
    </source>
</evidence>
<dbReference type="PROSITE" id="PS51257">
    <property type="entry name" value="PROKAR_LIPOPROTEIN"/>
    <property type="match status" value="1"/>
</dbReference>
<sequence>MKNLLIAAFVAFAVASCEKKSEQSVQTSTTPPDSMTVPETHEPVEPSTLQSCYVGNTGKDSVFISLDDNLGTITGKLRYKNFEKDSSMGDVMGIKSGDTLKLTYSFESEGTSSERDIYFLQKNGELIEGIGDHKTEGNKEFYVNPAKLKYETAGLKSADCIDFEKKFASK</sequence>
<feature type="region of interest" description="Disordered" evidence="1">
    <location>
        <begin position="21"/>
        <end position="46"/>
    </location>
</feature>
<organism evidence="2 3">
    <name type="scientific">Chryseobacterium suipulveris</name>
    <dbReference type="NCBI Taxonomy" id="2929800"/>
    <lineage>
        <taxon>Bacteria</taxon>
        <taxon>Pseudomonadati</taxon>
        <taxon>Bacteroidota</taxon>
        <taxon>Flavobacteriia</taxon>
        <taxon>Flavobacteriales</taxon>
        <taxon>Weeksellaceae</taxon>
        <taxon>Chryseobacterium group</taxon>
        <taxon>Chryseobacterium</taxon>
    </lineage>
</organism>
<keyword evidence="3" id="KW-1185">Reference proteome</keyword>
<evidence type="ECO:0000313" key="3">
    <source>
        <dbReference type="Proteomes" id="UP000831460"/>
    </source>
</evidence>
<dbReference type="Proteomes" id="UP000831460">
    <property type="component" value="Chromosome"/>
</dbReference>
<name>A0ABY4BPR2_9FLAO</name>